<accession>A0ABZ1BX97</accession>
<reference evidence="1 2" key="1">
    <citation type="journal article" date="2024" name="Front. Microbiol.">
        <title>Novel thermophilic genera Geochorda gen. nov. and Carboxydochorda gen. nov. from the deep terrestrial subsurface reveal the ecophysiological diversity in the class Limnochordia.</title>
        <authorList>
            <person name="Karnachuk O.V."/>
            <person name="Lukina A.P."/>
            <person name="Avakyan M.R."/>
            <person name="Kadnikov V.V."/>
            <person name="Begmatov S."/>
            <person name="Beletsky A.V."/>
            <person name="Vlasova K.G."/>
            <person name="Novikov A.A."/>
            <person name="Shcherbakova V.A."/>
            <person name="Mardanov A.V."/>
            <person name="Ravin N.V."/>
        </authorList>
    </citation>
    <scope>NUCLEOTIDE SEQUENCE [LARGE SCALE GENOMIC DNA]</scope>
    <source>
        <strain evidence="1 2">L945</strain>
    </source>
</reference>
<proteinExistence type="predicted"/>
<evidence type="ECO:0000313" key="1">
    <source>
        <dbReference type="EMBL" id="WRP17161.1"/>
    </source>
</evidence>
<dbReference type="RefSeq" id="WP_324716433.1">
    <property type="nucleotide sequence ID" value="NZ_CP141615.1"/>
</dbReference>
<organism evidence="1 2">
    <name type="scientific">Carboxydichorda subterranea</name>
    <dbReference type="NCBI Taxonomy" id="3109565"/>
    <lineage>
        <taxon>Bacteria</taxon>
        <taxon>Bacillati</taxon>
        <taxon>Bacillota</taxon>
        <taxon>Limnochordia</taxon>
        <taxon>Limnochordales</taxon>
        <taxon>Geochordaceae</taxon>
        <taxon>Carboxydichorda</taxon>
    </lineage>
</organism>
<evidence type="ECO:0000313" key="2">
    <source>
        <dbReference type="Proteomes" id="UP001332192"/>
    </source>
</evidence>
<keyword evidence="2" id="KW-1185">Reference proteome</keyword>
<dbReference type="EMBL" id="CP141615">
    <property type="protein sequence ID" value="WRP17161.1"/>
    <property type="molecule type" value="Genomic_DNA"/>
</dbReference>
<dbReference type="Proteomes" id="UP001332192">
    <property type="component" value="Chromosome"/>
</dbReference>
<sequence>MEKLHRDDLRVVLEAALQHIQSLREDDQRGIVLEAVLRVAQAAGEDVYGAFVEEQLAPLLG</sequence>
<gene>
    <name evidence="1" type="ORF">U7230_13900</name>
</gene>
<name>A0ABZ1BX97_9FIRM</name>
<protein>
    <submittedName>
        <fullName evidence="1">Uncharacterized protein</fullName>
    </submittedName>
</protein>